<feature type="domain" description="Phosphatidic acid phosphatase type 2/haloperoxidase" evidence="8">
    <location>
        <begin position="78"/>
        <end position="195"/>
    </location>
</feature>
<gene>
    <name evidence="9" type="ORF">SAMN04488522_109110</name>
</gene>
<dbReference type="InterPro" id="IPR036938">
    <property type="entry name" value="PAP2/HPO_sf"/>
</dbReference>
<dbReference type="PANTHER" id="PTHR14969">
    <property type="entry name" value="SPHINGOSINE-1-PHOSPHATE PHOSPHOHYDROLASE"/>
    <property type="match status" value="1"/>
</dbReference>
<evidence type="ECO:0000259" key="8">
    <source>
        <dbReference type="SMART" id="SM00014"/>
    </source>
</evidence>
<dbReference type="AlphaFoldDB" id="A0A1M5PE50"/>
<dbReference type="EMBL" id="FQUQ01000009">
    <property type="protein sequence ID" value="SHG99769.1"/>
    <property type="molecule type" value="Genomic_DNA"/>
</dbReference>
<accession>A0A1M5PE50</accession>
<evidence type="ECO:0000256" key="6">
    <source>
        <dbReference type="ARBA" id="ARBA00023136"/>
    </source>
</evidence>
<evidence type="ECO:0000256" key="5">
    <source>
        <dbReference type="ARBA" id="ARBA00022989"/>
    </source>
</evidence>
<dbReference type="Pfam" id="PF01569">
    <property type="entry name" value="PAP2"/>
    <property type="match status" value="1"/>
</dbReference>
<feature type="transmembrane region" description="Helical" evidence="7">
    <location>
        <begin position="180"/>
        <end position="199"/>
    </location>
</feature>
<dbReference type="SMART" id="SM00014">
    <property type="entry name" value="acidPPc"/>
    <property type="match status" value="1"/>
</dbReference>
<keyword evidence="4" id="KW-0378">Hydrolase</keyword>
<evidence type="ECO:0000256" key="4">
    <source>
        <dbReference type="ARBA" id="ARBA00022801"/>
    </source>
</evidence>
<dbReference type="RefSeq" id="WP_084529486.1">
    <property type="nucleotide sequence ID" value="NZ_FQUQ01000009.1"/>
</dbReference>
<evidence type="ECO:0000313" key="9">
    <source>
        <dbReference type="EMBL" id="SHG99769.1"/>
    </source>
</evidence>
<dbReference type="STRING" id="288992.SAMN04488522_109110"/>
<evidence type="ECO:0000256" key="3">
    <source>
        <dbReference type="ARBA" id="ARBA00022692"/>
    </source>
</evidence>
<evidence type="ECO:0000256" key="2">
    <source>
        <dbReference type="ARBA" id="ARBA00022475"/>
    </source>
</evidence>
<evidence type="ECO:0000256" key="1">
    <source>
        <dbReference type="ARBA" id="ARBA00004651"/>
    </source>
</evidence>
<name>A0A1M5PE50_9SPHI</name>
<sequence>MLQRIFRLPCYFGFVILLLTFSLLFNCCFSKADGFLMLNSYHPLWLDQFFLMVTNLGDGLFTLMIIVILIFLKKRKKATILLMAFLSSGLMVQMMKRVFNMPRPGLYFEQIGFNYPHFVNGLNLHSSNSFPSGHTASAFALATVMVLVFKKKRISLYCLSFAVLCGYSRIYLAQHFLQDVVIGALVGICCALLSYQWMYKSRIFKENRLLAHRYRAA</sequence>
<dbReference type="Gene3D" id="1.20.144.10">
    <property type="entry name" value="Phosphatidic acid phosphatase type 2/haloperoxidase"/>
    <property type="match status" value="1"/>
</dbReference>
<dbReference type="SUPFAM" id="SSF48317">
    <property type="entry name" value="Acid phosphatase/Vanadium-dependent haloperoxidase"/>
    <property type="match status" value="1"/>
</dbReference>
<evidence type="ECO:0000313" key="10">
    <source>
        <dbReference type="Proteomes" id="UP000184287"/>
    </source>
</evidence>
<dbReference type="Proteomes" id="UP000184287">
    <property type="component" value="Unassembled WGS sequence"/>
</dbReference>
<dbReference type="InterPro" id="IPR000326">
    <property type="entry name" value="PAP2/HPO"/>
</dbReference>
<feature type="transmembrane region" description="Helical" evidence="7">
    <location>
        <begin position="79"/>
        <end position="99"/>
    </location>
</feature>
<dbReference type="GO" id="GO:0016787">
    <property type="term" value="F:hydrolase activity"/>
    <property type="evidence" value="ECO:0007669"/>
    <property type="project" value="UniProtKB-KW"/>
</dbReference>
<keyword evidence="3 7" id="KW-0812">Transmembrane</keyword>
<organism evidence="9 10">
    <name type="scientific">Pedobacter caeni</name>
    <dbReference type="NCBI Taxonomy" id="288992"/>
    <lineage>
        <taxon>Bacteria</taxon>
        <taxon>Pseudomonadati</taxon>
        <taxon>Bacteroidota</taxon>
        <taxon>Sphingobacteriia</taxon>
        <taxon>Sphingobacteriales</taxon>
        <taxon>Sphingobacteriaceae</taxon>
        <taxon>Pedobacter</taxon>
    </lineage>
</organism>
<proteinExistence type="predicted"/>
<keyword evidence="10" id="KW-1185">Reference proteome</keyword>
<protein>
    <submittedName>
        <fullName evidence="9">Membrane-associated phospholipid phosphatase</fullName>
    </submittedName>
</protein>
<dbReference type="OrthoDB" id="9773582at2"/>
<comment type="subcellular location">
    <subcellularLocation>
        <location evidence="1">Cell membrane</location>
        <topology evidence="1">Multi-pass membrane protein</topology>
    </subcellularLocation>
</comment>
<feature type="transmembrane region" description="Helical" evidence="7">
    <location>
        <begin position="130"/>
        <end position="149"/>
    </location>
</feature>
<keyword evidence="6 7" id="KW-0472">Membrane</keyword>
<keyword evidence="5 7" id="KW-1133">Transmembrane helix</keyword>
<dbReference type="PANTHER" id="PTHR14969:SF62">
    <property type="entry name" value="DECAPRENYLPHOSPHORYL-5-PHOSPHORIBOSE PHOSPHATASE RV3807C-RELATED"/>
    <property type="match status" value="1"/>
</dbReference>
<reference evidence="10" key="1">
    <citation type="submission" date="2016-11" db="EMBL/GenBank/DDBJ databases">
        <authorList>
            <person name="Varghese N."/>
            <person name="Submissions S."/>
        </authorList>
    </citation>
    <scope>NUCLEOTIDE SEQUENCE [LARGE SCALE GENOMIC DNA]</scope>
    <source>
        <strain evidence="10">DSM 16990</strain>
    </source>
</reference>
<keyword evidence="2" id="KW-1003">Cell membrane</keyword>
<feature type="transmembrane region" description="Helical" evidence="7">
    <location>
        <begin position="49"/>
        <end position="72"/>
    </location>
</feature>
<evidence type="ECO:0000256" key="7">
    <source>
        <dbReference type="SAM" id="Phobius"/>
    </source>
</evidence>
<dbReference type="GO" id="GO:0005886">
    <property type="term" value="C:plasma membrane"/>
    <property type="evidence" value="ECO:0007669"/>
    <property type="project" value="UniProtKB-SubCell"/>
</dbReference>
<feature type="transmembrane region" description="Helical" evidence="7">
    <location>
        <begin position="156"/>
        <end position="174"/>
    </location>
</feature>